<keyword evidence="2" id="KW-0479">Metal-binding</keyword>
<dbReference type="PANTHER" id="PTHR47782">
    <property type="entry name" value="ZN(II)2CYS6 TRANSCRIPTION FACTOR (EUROFUNG)-RELATED"/>
    <property type="match status" value="1"/>
</dbReference>
<evidence type="ECO:0000256" key="4">
    <source>
        <dbReference type="ARBA" id="ARBA00023015"/>
    </source>
</evidence>
<dbReference type="STRING" id="348802.A0A0D2CNN5"/>
<keyword evidence="3" id="KW-0862">Zinc</keyword>
<dbReference type="GO" id="GO:0000981">
    <property type="term" value="F:DNA-binding transcription factor activity, RNA polymerase II-specific"/>
    <property type="evidence" value="ECO:0007669"/>
    <property type="project" value="TreeGrafter"/>
</dbReference>
<reference evidence="8 9" key="1">
    <citation type="submission" date="2015-01" db="EMBL/GenBank/DDBJ databases">
        <title>The Genome Sequence of Exophiala xenobiotica CBS118157.</title>
        <authorList>
            <consortium name="The Broad Institute Genomics Platform"/>
            <person name="Cuomo C."/>
            <person name="de Hoog S."/>
            <person name="Gorbushina A."/>
            <person name="Stielow B."/>
            <person name="Teixiera M."/>
            <person name="Abouelleil A."/>
            <person name="Chapman S.B."/>
            <person name="Priest M."/>
            <person name="Young S.K."/>
            <person name="Wortman J."/>
            <person name="Nusbaum C."/>
            <person name="Birren B."/>
        </authorList>
    </citation>
    <scope>NUCLEOTIDE SEQUENCE [LARGE SCALE GENOMIC DNA]</scope>
    <source>
        <strain evidence="8 9">CBS 118157</strain>
    </source>
</reference>
<keyword evidence="4" id="KW-0805">Transcription regulation</keyword>
<dbReference type="GeneID" id="25332095"/>
<evidence type="ECO:0000313" key="8">
    <source>
        <dbReference type="EMBL" id="KIW51472.1"/>
    </source>
</evidence>
<keyword evidence="5" id="KW-0238">DNA-binding</keyword>
<evidence type="ECO:0000256" key="5">
    <source>
        <dbReference type="ARBA" id="ARBA00023125"/>
    </source>
</evidence>
<evidence type="ECO:0000313" key="9">
    <source>
        <dbReference type="Proteomes" id="UP000054342"/>
    </source>
</evidence>
<dbReference type="RefSeq" id="XP_013312056.1">
    <property type="nucleotide sequence ID" value="XM_013456602.1"/>
</dbReference>
<evidence type="ECO:0000256" key="7">
    <source>
        <dbReference type="ARBA" id="ARBA00023242"/>
    </source>
</evidence>
<gene>
    <name evidence="8" type="ORF">PV05_10187</name>
</gene>
<dbReference type="HOGENOM" id="CLU_653888_0_0_1"/>
<evidence type="ECO:0000256" key="3">
    <source>
        <dbReference type="ARBA" id="ARBA00022833"/>
    </source>
</evidence>
<dbReference type="Proteomes" id="UP000054342">
    <property type="component" value="Unassembled WGS sequence"/>
</dbReference>
<keyword evidence="7" id="KW-0539">Nucleus</keyword>
<dbReference type="EMBL" id="KN847322">
    <property type="protein sequence ID" value="KIW51472.1"/>
    <property type="molecule type" value="Genomic_DNA"/>
</dbReference>
<organism evidence="8 9">
    <name type="scientific">Exophiala xenobiotica</name>
    <dbReference type="NCBI Taxonomy" id="348802"/>
    <lineage>
        <taxon>Eukaryota</taxon>
        <taxon>Fungi</taxon>
        <taxon>Dikarya</taxon>
        <taxon>Ascomycota</taxon>
        <taxon>Pezizomycotina</taxon>
        <taxon>Eurotiomycetes</taxon>
        <taxon>Chaetothyriomycetidae</taxon>
        <taxon>Chaetothyriales</taxon>
        <taxon>Herpotrichiellaceae</taxon>
        <taxon>Exophiala</taxon>
    </lineage>
</organism>
<dbReference type="GO" id="GO:0045944">
    <property type="term" value="P:positive regulation of transcription by RNA polymerase II"/>
    <property type="evidence" value="ECO:0007669"/>
    <property type="project" value="TreeGrafter"/>
</dbReference>
<dbReference type="PANTHER" id="PTHR47782:SF12">
    <property type="entry name" value="ZN(II)2CYS6 TRANSCRIPTION FACTOR (EUROFUNG)"/>
    <property type="match status" value="1"/>
</dbReference>
<dbReference type="GO" id="GO:0046872">
    <property type="term" value="F:metal ion binding"/>
    <property type="evidence" value="ECO:0007669"/>
    <property type="project" value="UniProtKB-KW"/>
</dbReference>
<sequence length="420" mass="47473">MQENNNLPTSSHSSTLPLTSITLPVAEFLLETYTKRINPQYPIYSTIDVLQPFNAVFHRTAASRALLTEPSHRETYIVSLIMAISLSTAARHKQAHAQSLATGLFKTAVQHAQKMWTNDLASLQALLLAMQYAFLNPDVANLTILTGFASEACIDMAWTPKKGICDVEKLESDIMNVLYPSYTQAEDSLTLEPWIAKMEKSIEEWQRVINVAAACSEDESKRSLWDELKLYGKIGYNYVLVCLFGPCPRLPTRSRPDLLKAFAASVCVASAYHDQANSAGGHIKYVFNSCYHTFSSAIVFLETLRVCRDDFFQSYIFTEIENSPDCFATLFSATAERWPAVSRCSQELQQRLQPIKDDYTNFVFERASNAGYEMPVQNGRRDDVDDADKENLYENYYDVPYDWNVEFGFGIDDVFSNQAP</sequence>
<dbReference type="GO" id="GO:0043565">
    <property type="term" value="F:sequence-specific DNA binding"/>
    <property type="evidence" value="ECO:0007669"/>
    <property type="project" value="TreeGrafter"/>
</dbReference>
<protein>
    <recommendedName>
        <fullName evidence="10">Transcription factor domain-containing protein</fullName>
    </recommendedName>
</protein>
<comment type="subcellular location">
    <subcellularLocation>
        <location evidence="1">Nucleus</location>
    </subcellularLocation>
</comment>
<evidence type="ECO:0000256" key="6">
    <source>
        <dbReference type="ARBA" id="ARBA00023163"/>
    </source>
</evidence>
<evidence type="ECO:0000256" key="1">
    <source>
        <dbReference type="ARBA" id="ARBA00004123"/>
    </source>
</evidence>
<keyword evidence="6" id="KW-0804">Transcription</keyword>
<dbReference type="GO" id="GO:0005634">
    <property type="term" value="C:nucleus"/>
    <property type="evidence" value="ECO:0007669"/>
    <property type="project" value="UniProtKB-SubCell"/>
</dbReference>
<proteinExistence type="predicted"/>
<dbReference type="InterPro" id="IPR052202">
    <property type="entry name" value="Yeast_MetPath_Reg"/>
</dbReference>
<name>A0A0D2CNN5_9EURO</name>
<dbReference type="CDD" id="cd12148">
    <property type="entry name" value="fungal_TF_MHR"/>
    <property type="match status" value="1"/>
</dbReference>
<evidence type="ECO:0008006" key="10">
    <source>
        <dbReference type="Google" id="ProtNLM"/>
    </source>
</evidence>
<dbReference type="OrthoDB" id="189997at2759"/>
<evidence type="ECO:0000256" key="2">
    <source>
        <dbReference type="ARBA" id="ARBA00022723"/>
    </source>
</evidence>
<dbReference type="AlphaFoldDB" id="A0A0D2CNN5"/>
<accession>A0A0D2CNN5</accession>
<keyword evidence="9" id="KW-1185">Reference proteome</keyword>